<dbReference type="AlphaFoldDB" id="A0A061FFR8"/>
<dbReference type="Proteomes" id="UP000026915">
    <property type="component" value="Chromosome 8"/>
</dbReference>
<dbReference type="EMBL" id="CM001886">
    <property type="protein sequence ID" value="EOY15733.1"/>
    <property type="molecule type" value="Genomic_DNA"/>
</dbReference>
<reference evidence="1 2" key="1">
    <citation type="journal article" date="2013" name="Genome Biol.">
        <title>The genome sequence of the most widely cultivated cacao type and its use to identify candidate genes regulating pod color.</title>
        <authorList>
            <person name="Motamayor J.C."/>
            <person name="Mockaitis K."/>
            <person name="Schmutz J."/>
            <person name="Haiminen N."/>
            <person name="Iii D.L."/>
            <person name="Cornejo O."/>
            <person name="Findley S.D."/>
            <person name="Zheng P."/>
            <person name="Utro F."/>
            <person name="Royaert S."/>
            <person name="Saski C."/>
            <person name="Jenkins J."/>
            <person name="Podicheti R."/>
            <person name="Zhao M."/>
            <person name="Scheffler B.E."/>
            <person name="Stack J.C."/>
            <person name="Feltus F.A."/>
            <person name="Mustiga G.M."/>
            <person name="Amores F."/>
            <person name="Phillips W."/>
            <person name="Marelli J.P."/>
            <person name="May G.D."/>
            <person name="Shapiro H."/>
            <person name="Ma J."/>
            <person name="Bustamante C.D."/>
            <person name="Schnell R.J."/>
            <person name="Main D."/>
            <person name="Gilbert D."/>
            <person name="Parida L."/>
            <person name="Kuhn D.N."/>
        </authorList>
    </citation>
    <scope>NUCLEOTIDE SEQUENCE [LARGE SCALE GENOMIC DNA]</scope>
    <source>
        <strain evidence="2">cv. Matina 1-6</strain>
    </source>
</reference>
<evidence type="ECO:0000313" key="1">
    <source>
        <dbReference type="EMBL" id="EOY15733.1"/>
    </source>
</evidence>
<accession>A0A061FFR8</accession>
<proteinExistence type="predicted"/>
<name>A0A061FFR8_THECC</name>
<evidence type="ECO:0000313" key="2">
    <source>
        <dbReference type="Proteomes" id="UP000026915"/>
    </source>
</evidence>
<sequence length="73" mass="8418">MILPRNQDSVPKRSNMQGLKMLHEQSFVSCQHLRRPLTLLGADWDCIHGPCVTQTDLVYSLSQVADDKILRRR</sequence>
<organism evidence="1 2">
    <name type="scientific">Theobroma cacao</name>
    <name type="common">Cacao</name>
    <name type="synonym">Cocoa</name>
    <dbReference type="NCBI Taxonomy" id="3641"/>
    <lineage>
        <taxon>Eukaryota</taxon>
        <taxon>Viridiplantae</taxon>
        <taxon>Streptophyta</taxon>
        <taxon>Embryophyta</taxon>
        <taxon>Tracheophyta</taxon>
        <taxon>Spermatophyta</taxon>
        <taxon>Magnoliopsida</taxon>
        <taxon>eudicotyledons</taxon>
        <taxon>Gunneridae</taxon>
        <taxon>Pentapetalae</taxon>
        <taxon>rosids</taxon>
        <taxon>malvids</taxon>
        <taxon>Malvales</taxon>
        <taxon>Malvaceae</taxon>
        <taxon>Byttnerioideae</taxon>
        <taxon>Theobroma</taxon>
    </lineage>
</organism>
<gene>
    <name evidence="1" type="ORF">TCM_034710</name>
</gene>
<keyword evidence="2" id="KW-1185">Reference proteome</keyword>
<dbReference type="Gramene" id="EOY15733">
    <property type="protein sequence ID" value="EOY15733"/>
    <property type="gene ID" value="TCM_034710"/>
</dbReference>
<dbReference type="InParanoid" id="A0A061FFR8"/>
<dbReference type="HOGENOM" id="CLU_2709856_0_0_1"/>
<protein>
    <submittedName>
        <fullName evidence="1">Uncharacterized protein</fullName>
    </submittedName>
</protein>